<keyword evidence="3" id="KW-1185">Reference proteome</keyword>
<dbReference type="OrthoDB" id="10616353at2759"/>
<name>A0A165R142_EXIGL</name>
<gene>
    <name evidence="2" type="ORF">EXIGLDRAFT_758642</name>
</gene>
<dbReference type="Proteomes" id="UP000077266">
    <property type="component" value="Unassembled WGS sequence"/>
</dbReference>
<protein>
    <submittedName>
        <fullName evidence="2">Uncharacterized protein</fullName>
    </submittedName>
</protein>
<sequence>MSGQRDYYGPSSAQRGEGDEGAKEYPYFGTPISAVPTSGPIGSWPYWEGDTAGRAAYEAQLAANRQGKPPRPPPPTREEAKAIYARVKSRVDVPKPPHYTEEPLRLEKQKKAATLQTWISETMHVPARTPGYPSRGEPSTSERVAAITDRTKLKDTYAFVRYYQDEKNIPDGNLVREKTEWYDWRQIAGTEYWECPRCNEFVHTDDVKLHKSSHPVELGRYTGPKMR</sequence>
<dbReference type="AlphaFoldDB" id="A0A165R142"/>
<dbReference type="EMBL" id="KV425882">
    <property type="protein sequence ID" value="KZW04347.1"/>
    <property type="molecule type" value="Genomic_DNA"/>
</dbReference>
<organism evidence="2 3">
    <name type="scientific">Exidia glandulosa HHB12029</name>
    <dbReference type="NCBI Taxonomy" id="1314781"/>
    <lineage>
        <taxon>Eukaryota</taxon>
        <taxon>Fungi</taxon>
        <taxon>Dikarya</taxon>
        <taxon>Basidiomycota</taxon>
        <taxon>Agaricomycotina</taxon>
        <taxon>Agaricomycetes</taxon>
        <taxon>Auriculariales</taxon>
        <taxon>Exidiaceae</taxon>
        <taxon>Exidia</taxon>
    </lineage>
</organism>
<evidence type="ECO:0000313" key="3">
    <source>
        <dbReference type="Proteomes" id="UP000077266"/>
    </source>
</evidence>
<feature type="region of interest" description="Disordered" evidence="1">
    <location>
        <begin position="57"/>
        <end position="79"/>
    </location>
</feature>
<proteinExistence type="predicted"/>
<accession>A0A165R142</accession>
<reference evidence="2 3" key="1">
    <citation type="journal article" date="2016" name="Mol. Biol. Evol.">
        <title>Comparative Genomics of Early-Diverging Mushroom-Forming Fungi Provides Insights into the Origins of Lignocellulose Decay Capabilities.</title>
        <authorList>
            <person name="Nagy L.G."/>
            <person name="Riley R."/>
            <person name="Tritt A."/>
            <person name="Adam C."/>
            <person name="Daum C."/>
            <person name="Floudas D."/>
            <person name="Sun H."/>
            <person name="Yadav J.S."/>
            <person name="Pangilinan J."/>
            <person name="Larsson K.H."/>
            <person name="Matsuura K."/>
            <person name="Barry K."/>
            <person name="Labutti K."/>
            <person name="Kuo R."/>
            <person name="Ohm R.A."/>
            <person name="Bhattacharya S.S."/>
            <person name="Shirouzu T."/>
            <person name="Yoshinaga Y."/>
            <person name="Martin F.M."/>
            <person name="Grigoriev I.V."/>
            <person name="Hibbett D.S."/>
        </authorList>
    </citation>
    <scope>NUCLEOTIDE SEQUENCE [LARGE SCALE GENOMIC DNA]</scope>
    <source>
        <strain evidence="2 3">HHB12029</strain>
    </source>
</reference>
<dbReference type="InParanoid" id="A0A165R142"/>
<evidence type="ECO:0000256" key="1">
    <source>
        <dbReference type="SAM" id="MobiDB-lite"/>
    </source>
</evidence>
<evidence type="ECO:0000313" key="2">
    <source>
        <dbReference type="EMBL" id="KZW04347.1"/>
    </source>
</evidence>
<feature type="region of interest" description="Disordered" evidence="1">
    <location>
        <begin position="1"/>
        <end position="27"/>
    </location>
</feature>